<keyword evidence="2" id="KW-0677">Repeat</keyword>
<evidence type="ECO:0000256" key="2">
    <source>
        <dbReference type="ARBA" id="ARBA00022737"/>
    </source>
</evidence>
<dbReference type="InterPro" id="IPR056737">
    <property type="entry name" value="Beta-prop_ATRN-MKLN-like"/>
</dbReference>
<keyword evidence="4" id="KW-0472">Membrane</keyword>
<keyword evidence="4" id="KW-1133">Transmembrane helix</keyword>
<dbReference type="EMBL" id="JAEPRB010000208">
    <property type="protein sequence ID" value="KAG2218834.1"/>
    <property type="molecule type" value="Genomic_DNA"/>
</dbReference>
<reference evidence="6 7" key="1">
    <citation type="submission" date="2020-12" db="EMBL/GenBank/DDBJ databases">
        <title>Metabolic potential, ecology and presence of endohyphal bacteria is reflected in genomic diversity of Mucoromycotina.</title>
        <authorList>
            <person name="Muszewska A."/>
            <person name="Okrasinska A."/>
            <person name="Steczkiewicz K."/>
            <person name="Drgas O."/>
            <person name="Orlowska M."/>
            <person name="Perlinska-Lenart U."/>
            <person name="Aleksandrzak-Piekarczyk T."/>
            <person name="Szatraj K."/>
            <person name="Zielenkiewicz U."/>
            <person name="Pilsyk S."/>
            <person name="Malc E."/>
            <person name="Mieczkowski P."/>
            <person name="Kruszewska J.S."/>
            <person name="Biernat P."/>
            <person name="Pawlowska J."/>
        </authorList>
    </citation>
    <scope>NUCLEOTIDE SEQUENCE [LARGE SCALE GENOMIC DNA]</scope>
    <source>
        <strain evidence="6 7">CBS 142.35</strain>
    </source>
</reference>
<dbReference type="Proteomes" id="UP000646827">
    <property type="component" value="Unassembled WGS sequence"/>
</dbReference>
<keyword evidence="1" id="KW-0880">Kelch repeat</keyword>
<evidence type="ECO:0000256" key="1">
    <source>
        <dbReference type="ARBA" id="ARBA00022441"/>
    </source>
</evidence>
<comment type="caution">
    <text evidence="6">The sequence shown here is derived from an EMBL/GenBank/DDBJ whole genome shotgun (WGS) entry which is preliminary data.</text>
</comment>
<dbReference type="PANTHER" id="PTHR46093">
    <property type="entry name" value="ACYL-COA-BINDING DOMAIN-CONTAINING PROTEIN 5"/>
    <property type="match status" value="1"/>
</dbReference>
<evidence type="ECO:0000313" key="6">
    <source>
        <dbReference type="EMBL" id="KAG2218834.1"/>
    </source>
</evidence>
<feature type="transmembrane region" description="Helical" evidence="4">
    <location>
        <begin position="427"/>
        <end position="447"/>
    </location>
</feature>
<gene>
    <name evidence="6" type="ORF">INT45_007601</name>
</gene>
<sequence length="916" mass="104341">MFAGQELRSTDRPIYGSSALTINDTVYFYGGYYATPPWNMEALWSISTSIDTSTLKQLPTNPYASPTFIYGQLLDFNNSLYTFGGHNPTNISDTLPPEPLRYYKLSLDTLEWTPLQKKTLDQNISPLERYWHSTVSFREKAFLFGGMNMTGPLENDYFWIYEFLTDSWQKMSLSPSYVPPRCGHTASMLNDGQMVLLGGYQCVGNYTTNSLITKSLFSMDQAVVYNTITNQWRNQSLGGINIPDARTYHSSVTTKENQIIICGGQDGNAQPFQTYISSLGDMQAMTAILDTKQWIWKIPSASIENQPFPRSFAAAAQVNDSQMVFGFGLNHQTIYDGLYIFDAKSENWIPESINDQSVQQHEFKSIAIIGAIVALGVIIILVLLFACYTLTRRRYACRFKNALKRTKTILWNPRAGEPFWTEVTRTFCRFFFFSIFIIVIVIIVLQIRNSPIIEEKYYMENENYTINVPDIRFCFDGWTPGESPIVHCSTDYGTSCTHYMINITEKIQTGLDYYGDPLTCFLFRAPDSFQLSRTSDRRGIGSYLKFHYYGNQPGTTLDHDTLKNNSQIHIVFYNKYHNPNIPVYNITTTDNKDTSSLSETTNFEWYSPEENAQFQSTEQENLRTENAYDVKPDKVTTSSYELIERQEIQTGNIWNYAGVGTIRNTRYQITSSAMTESAVAQFITDPPPLGALHVFPKKFKVTVLQEQRAFTFVNGMGVIGGISGLIIGLQASLFGYRPHSPWGIVHRWSVGQLRQSLLNGLKSKFPEVANVPIVHPVQRRFSVAGHIIQPTDLSNHQKLQKKLSTEPATWDQQHSLESKPEGSIKNPSIPIYQVDNETFCETEEENTTVRASIEEEDDDETSRMARLEERLHVFELLFQAYYINDEVFRSLAFALKANVQPTTSNDSTSCCSRKPQ</sequence>
<dbReference type="SUPFAM" id="SSF117281">
    <property type="entry name" value="Kelch motif"/>
    <property type="match status" value="2"/>
</dbReference>
<accession>A0A8H7RW09</accession>
<dbReference type="AlphaFoldDB" id="A0A8H7RW09"/>
<feature type="region of interest" description="Disordered" evidence="3">
    <location>
        <begin position="795"/>
        <end position="827"/>
    </location>
</feature>
<keyword evidence="4" id="KW-0812">Transmembrane</keyword>
<keyword evidence="7" id="KW-1185">Reference proteome</keyword>
<dbReference type="PANTHER" id="PTHR46093:SF18">
    <property type="entry name" value="FIBRONECTIN TYPE-III DOMAIN-CONTAINING PROTEIN"/>
    <property type="match status" value="1"/>
</dbReference>
<organism evidence="6 7">
    <name type="scientific">Circinella minor</name>
    <dbReference type="NCBI Taxonomy" id="1195481"/>
    <lineage>
        <taxon>Eukaryota</taxon>
        <taxon>Fungi</taxon>
        <taxon>Fungi incertae sedis</taxon>
        <taxon>Mucoromycota</taxon>
        <taxon>Mucoromycotina</taxon>
        <taxon>Mucoromycetes</taxon>
        <taxon>Mucorales</taxon>
        <taxon>Lichtheimiaceae</taxon>
        <taxon>Circinella</taxon>
    </lineage>
</organism>
<dbReference type="OrthoDB" id="432528at2759"/>
<dbReference type="Gene3D" id="2.120.10.80">
    <property type="entry name" value="Kelch-type beta propeller"/>
    <property type="match status" value="2"/>
</dbReference>
<evidence type="ECO:0000259" key="5">
    <source>
        <dbReference type="Pfam" id="PF24981"/>
    </source>
</evidence>
<evidence type="ECO:0000313" key="7">
    <source>
        <dbReference type="Proteomes" id="UP000646827"/>
    </source>
</evidence>
<feature type="transmembrane region" description="Helical" evidence="4">
    <location>
        <begin position="366"/>
        <end position="390"/>
    </location>
</feature>
<protein>
    <recommendedName>
        <fullName evidence="5">Attractin/MKLN-like beta-propeller domain-containing protein</fullName>
    </recommendedName>
</protein>
<dbReference type="InterPro" id="IPR015915">
    <property type="entry name" value="Kelch-typ_b-propeller"/>
</dbReference>
<dbReference type="Pfam" id="PF24981">
    <property type="entry name" value="Beta-prop_ATRN-LZTR1"/>
    <property type="match status" value="1"/>
</dbReference>
<feature type="domain" description="Attractin/MKLN-like beta-propeller" evidence="5">
    <location>
        <begin position="12"/>
        <end position="268"/>
    </location>
</feature>
<proteinExistence type="predicted"/>
<name>A0A8H7RW09_9FUNG</name>
<evidence type="ECO:0000256" key="3">
    <source>
        <dbReference type="SAM" id="MobiDB-lite"/>
    </source>
</evidence>
<evidence type="ECO:0000256" key="4">
    <source>
        <dbReference type="SAM" id="Phobius"/>
    </source>
</evidence>